<dbReference type="GO" id="GO:0019843">
    <property type="term" value="F:rRNA binding"/>
    <property type="evidence" value="ECO:0007669"/>
    <property type="project" value="UniProtKB-UniRule"/>
</dbReference>
<dbReference type="InterPro" id="IPR000702">
    <property type="entry name" value="Ribosomal_uL6-like"/>
</dbReference>
<dbReference type="NCBIfam" id="TIGR03654">
    <property type="entry name" value="L6_bact"/>
    <property type="match status" value="1"/>
</dbReference>
<dbReference type="GO" id="GO:0022625">
    <property type="term" value="C:cytosolic large ribosomal subunit"/>
    <property type="evidence" value="ECO:0007669"/>
    <property type="project" value="UniProtKB-UniRule"/>
</dbReference>
<dbReference type="PANTHER" id="PTHR11655">
    <property type="entry name" value="60S/50S RIBOSOMAL PROTEIN L6/L9"/>
    <property type="match status" value="1"/>
</dbReference>
<evidence type="ECO:0000313" key="12">
    <source>
        <dbReference type="EMBL" id="PWZ98584.1"/>
    </source>
</evidence>
<comment type="function">
    <text evidence="6 8">This protein binds to the 23S rRNA, and is important in its secondary structure. It is located near the subunit interface in the base of the L7/L12 stalk, and near the tRNA binding site of the peptidyltransferase center.</text>
</comment>
<dbReference type="EMBL" id="QEIV01000627">
    <property type="protein sequence ID" value="PWZ98584.1"/>
    <property type="molecule type" value="Genomic_DNA"/>
</dbReference>
<feature type="region of interest" description="Disordered" evidence="9">
    <location>
        <begin position="186"/>
        <end position="230"/>
    </location>
</feature>
<dbReference type="Gene3D" id="3.90.930.12">
    <property type="entry name" value="Ribosomal protein L6, alpha-beta domain"/>
    <property type="match status" value="2"/>
</dbReference>
<dbReference type="Proteomes" id="UP000246351">
    <property type="component" value="Unassembled WGS sequence"/>
</dbReference>
<evidence type="ECO:0000256" key="8">
    <source>
        <dbReference type="RuleBase" id="RU003870"/>
    </source>
</evidence>
<proteinExistence type="inferred from homology"/>
<dbReference type="InterPro" id="IPR019906">
    <property type="entry name" value="Ribosomal_uL6_bac-type"/>
</dbReference>
<feature type="domain" description="Large ribosomal subunit protein uL6 alpha-beta" evidence="10">
    <location>
        <begin position="90"/>
        <end position="164"/>
    </location>
</feature>
<dbReference type="FunFam" id="3.90.930.12:FF:000002">
    <property type="entry name" value="50S ribosomal protein L6"/>
    <property type="match status" value="1"/>
</dbReference>
<dbReference type="Gene3D" id="2.40.420.20">
    <property type="match status" value="1"/>
</dbReference>
<keyword evidence="2 6" id="KW-0699">rRNA-binding</keyword>
<dbReference type="Pfam" id="PF25989">
    <property type="entry name" value="YknX_C"/>
    <property type="match status" value="1"/>
</dbReference>
<feature type="domain" description="YknX-like C-terminal permuted SH3-like" evidence="11">
    <location>
        <begin position="266"/>
        <end position="321"/>
    </location>
</feature>
<dbReference type="Pfam" id="PF00347">
    <property type="entry name" value="Ribosomal_L6"/>
    <property type="match status" value="2"/>
</dbReference>
<dbReference type="InterPro" id="IPR058637">
    <property type="entry name" value="YknX-like_C"/>
</dbReference>
<evidence type="ECO:0000256" key="5">
    <source>
        <dbReference type="ARBA" id="ARBA00023274"/>
    </source>
</evidence>
<keyword evidence="4 6" id="KW-0689">Ribosomal protein</keyword>
<evidence type="ECO:0000259" key="10">
    <source>
        <dbReference type="Pfam" id="PF00347"/>
    </source>
</evidence>
<evidence type="ECO:0000259" key="11">
    <source>
        <dbReference type="Pfam" id="PF25989"/>
    </source>
</evidence>
<evidence type="ECO:0000256" key="3">
    <source>
        <dbReference type="ARBA" id="ARBA00022884"/>
    </source>
</evidence>
<evidence type="ECO:0000256" key="7">
    <source>
        <dbReference type="RuleBase" id="RU003869"/>
    </source>
</evidence>
<feature type="domain" description="Large ribosomal subunit protein uL6 alpha-beta" evidence="10">
    <location>
        <begin position="11"/>
        <end position="82"/>
    </location>
</feature>
<keyword evidence="5 6" id="KW-0687">Ribonucleoprotein</keyword>
<feature type="compositionally biased region" description="Polar residues" evidence="9">
    <location>
        <begin position="208"/>
        <end position="221"/>
    </location>
</feature>
<protein>
    <recommendedName>
        <fullName evidence="6">Large ribosomal subunit protein uL6</fullName>
    </recommendedName>
</protein>
<evidence type="ECO:0000256" key="4">
    <source>
        <dbReference type="ARBA" id="ARBA00022980"/>
    </source>
</evidence>
<dbReference type="InterPro" id="IPR036789">
    <property type="entry name" value="Ribosomal_uL6-like_a/b-dom_sf"/>
</dbReference>
<evidence type="ECO:0000313" key="13">
    <source>
        <dbReference type="Proteomes" id="UP000246351"/>
    </source>
</evidence>
<comment type="caution">
    <text evidence="12">The sequence shown here is derived from an EMBL/GenBank/DDBJ whole genome shotgun (WGS) entry which is preliminary data.</text>
</comment>
<evidence type="ECO:0000256" key="9">
    <source>
        <dbReference type="SAM" id="MobiDB-lite"/>
    </source>
</evidence>
<sequence>MSRVGKKIIEIPSDVTVTIEGNTVSVKGPKGELSQTLNEEMTYKQDENTLEVVRPSDSKEHRTIHGTTRALINNMVQGVSKGYEKTLELIGVGYRAQVQGSKLVLNVGYSHPVEFEAAEGITFSVEKNTTVKVEGIDKELVGATASKIRDVRPPEPYKGKGIRYQGEYVRRKEGKGKITHISQLPTSYQQDAKGEAAGSAPVVGEGTDSLTTNNPVQSHPTGESDKETSKYKMTIGELDFDARNGYSIEAMIPLETLKIPKSVLTKDHHVYIVDQSGVAHRTKITYDEKNGELIVKKGVKKGDRIINHPDAKIKDGEKVEVAK</sequence>
<dbReference type="InterPro" id="IPR002358">
    <property type="entry name" value="Ribosomal_uL6_CS"/>
</dbReference>
<evidence type="ECO:0000256" key="2">
    <source>
        <dbReference type="ARBA" id="ARBA00022730"/>
    </source>
</evidence>
<accession>A0A317ZB05</accession>
<reference evidence="12 13" key="1">
    <citation type="journal article" date="2018" name="Vet. Microbiol.">
        <title>Clonal diversity and geographic distribution of methicillin-resistant Staphylococcus pseudintermedius from Australian animals: Discovery of novel sequence types.</title>
        <authorList>
            <person name="Worthing K.A."/>
            <person name="Abraham S."/>
            <person name="Coombs G.W."/>
            <person name="Pang S."/>
            <person name="Saputra S."/>
            <person name="Jordan D."/>
            <person name="Trott D.J."/>
            <person name="Norris J.M."/>
        </authorList>
    </citation>
    <scope>NUCLEOTIDE SEQUENCE [LARGE SCALE GENOMIC DNA]</scope>
    <source>
        <strain evidence="12 13">ST71 3</strain>
    </source>
</reference>
<dbReference type="PANTHER" id="PTHR11655:SF14">
    <property type="entry name" value="LARGE RIBOSOMAL SUBUNIT PROTEIN UL6M"/>
    <property type="match status" value="1"/>
</dbReference>
<dbReference type="SUPFAM" id="SSF56053">
    <property type="entry name" value="Ribosomal protein L6"/>
    <property type="match status" value="2"/>
</dbReference>
<comment type="similarity">
    <text evidence="1 6 7">Belongs to the universal ribosomal protein uL6 family.</text>
</comment>
<dbReference type="PRINTS" id="PR00059">
    <property type="entry name" value="RIBOSOMALL6"/>
</dbReference>
<dbReference type="InterPro" id="IPR020040">
    <property type="entry name" value="Ribosomal_uL6_a/b-dom"/>
</dbReference>
<comment type="subunit">
    <text evidence="6">Part of the 50S ribosomal subunit.</text>
</comment>
<dbReference type="GO" id="GO:0003735">
    <property type="term" value="F:structural constituent of ribosome"/>
    <property type="evidence" value="ECO:0007669"/>
    <property type="project" value="UniProtKB-UniRule"/>
</dbReference>
<dbReference type="AlphaFoldDB" id="A0A317ZB05"/>
<gene>
    <name evidence="6" type="primary">rplF</name>
    <name evidence="12" type="ORF">DD924_07295</name>
</gene>
<name>A0A317ZB05_STAPS</name>
<dbReference type="FunFam" id="3.90.930.12:FF:000001">
    <property type="entry name" value="50S ribosomal protein L6"/>
    <property type="match status" value="1"/>
</dbReference>
<dbReference type="STRING" id="937773.SPSINT_1896"/>
<dbReference type="PROSITE" id="PS00525">
    <property type="entry name" value="RIBOSOMAL_L6_1"/>
    <property type="match status" value="1"/>
</dbReference>
<organism evidence="12 13">
    <name type="scientific">Staphylococcus pseudintermedius</name>
    <dbReference type="NCBI Taxonomy" id="283734"/>
    <lineage>
        <taxon>Bacteria</taxon>
        <taxon>Bacillati</taxon>
        <taxon>Bacillota</taxon>
        <taxon>Bacilli</taxon>
        <taxon>Bacillales</taxon>
        <taxon>Staphylococcaceae</taxon>
        <taxon>Staphylococcus</taxon>
        <taxon>Staphylococcus intermedius group</taxon>
    </lineage>
</organism>
<dbReference type="GO" id="GO:0002181">
    <property type="term" value="P:cytoplasmic translation"/>
    <property type="evidence" value="ECO:0007669"/>
    <property type="project" value="TreeGrafter"/>
</dbReference>
<keyword evidence="3 6" id="KW-0694">RNA-binding</keyword>
<dbReference type="HAMAP" id="MF_01365_B">
    <property type="entry name" value="Ribosomal_uL6_B"/>
    <property type="match status" value="1"/>
</dbReference>
<evidence type="ECO:0000256" key="6">
    <source>
        <dbReference type="HAMAP-Rule" id="MF_01365"/>
    </source>
</evidence>
<evidence type="ECO:0000256" key="1">
    <source>
        <dbReference type="ARBA" id="ARBA00009356"/>
    </source>
</evidence>